<dbReference type="InterPro" id="IPR000515">
    <property type="entry name" value="MetI-like"/>
</dbReference>
<evidence type="ECO:0000256" key="4">
    <source>
        <dbReference type="ARBA" id="ARBA00022692"/>
    </source>
</evidence>
<feature type="domain" description="ABC transmembrane type-1" evidence="8">
    <location>
        <begin position="95"/>
        <end position="297"/>
    </location>
</feature>
<proteinExistence type="inferred from homology"/>
<comment type="subcellular location">
    <subcellularLocation>
        <location evidence="1 7">Cell membrane</location>
        <topology evidence="1 7">Multi-pass membrane protein</topology>
    </subcellularLocation>
</comment>
<dbReference type="InterPro" id="IPR045621">
    <property type="entry name" value="BPD_transp_1_N"/>
</dbReference>
<dbReference type="PANTHER" id="PTHR43163:SF6">
    <property type="entry name" value="DIPEPTIDE TRANSPORT SYSTEM PERMEASE PROTEIN DPPB-RELATED"/>
    <property type="match status" value="1"/>
</dbReference>
<feature type="transmembrane region" description="Helical" evidence="7">
    <location>
        <begin position="178"/>
        <end position="197"/>
    </location>
</feature>
<keyword evidence="4 7" id="KW-0812">Transmembrane</keyword>
<evidence type="ECO:0000259" key="8">
    <source>
        <dbReference type="PROSITE" id="PS50928"/>
    </source>
</evidence>
<comment type="similarity">
    <text evidence="7">Belongs to the binding-protein-dependent transport system permease family.</text>
</comment>
<name>A0A1H8NJH4_9RHOB</name>
<dbReference type="PANTHER" id="PTHR43163">
    <property type="entry name" value="DIPEPTIDE TRANSPORT SYSTEM PERMEASE PROTEIN DPPB-RELATED"/>
    <property type="match status" value="1"/>
</dbReference>
<feature type="transmembrane region" description="Helical" evidence="7">
    <location>
        <begin position="134"/>
        <end position="158"/>
    </location>
</feature>
<reference evidence="9 10" key="1">
    <citation type="submission" date="2016-10" db="EMBL/GenBank/DDBJ databases">
        <authorList>
            <person name="de Groot N.N."/>
        </authorList>
    </citation>
    <scope>NUCLEOTIDE SEQUENCE [LARGE SCALE GENOMIC DNA]</scope>
    <source>
        <strain evidence="9 10">DSM 8512</strain>
    </source>
</reference>
<dbReference type="Pfam" id="PF00528">
    <property type="entry name" value="BPD_transp_1"/>
    <property type="match status" value="1"/>
</dbReference>
<keyword evidence="3" id="KW-1003">Cell membrane</keyword>
<dbReference type="CDD" id="cd06261">
    <property type="entry name" value="TM_PBP2"/>
    <property type="match status" value="1"/>
</dbReference>
<dbReference type="PROSITE" id="PS50928">
    <property type="entry name" value="ABC_TM1"/>
    <property type="match status" value="1"/>
</dbReference>
<feature type="transmembrane region" description="Helical" evidence="7">
    <location>
        <begin position="278"/>
        <end position="304"/>
    </location>
</feature>
<dbReference type="OrthoDB" id="9807402at2"/>
<gene>
    <name evidence="9" type="ORF">SAMN04489859_106211</name>
</gene>
<evidence type="ECO:0000256" key="1">
    <source>
        <dbReference type="ARBA" id="ARBA00004651"/>
    </source>
</evidence>
<dbReference type="GO" id="GO:0071916">
    <property type="term" value="F:dipeptide transmembrane transporter activity"/>
    <property type="evidence" value="ECO:0007669"/>
    <property type="project" value="TreeGrafter"/>
</dbReference>
<organism evidence="9 10">
    <name type="scientific">Paracoccus alcaliphilus</name>
    <dbReference type="NCBI Taxonomy" id="34002"/>
    <lineage>
        <taxon>Bacteria</taxon>
        <taxon>Pseudomonadati</taxon>
        <taxon>Pseudomonadota</taxon>
        <taxon>Alphaproteobacteria</taxon>
        <taxon>Rhodobacterales</taxon>
        <taxon>Paracoccaceae</taxon>
        <taxon>Paracoccus</taxon>
    </lineage>
</organism>
<sequence length="311" mass="33844">MARYILTRLFDAVPTMLLVLTLVFLAMRVLPGDPALAALGDGAQPEAIAQFRERFGLNDPLWLQYLHFMRDMLTFDFGTSLMSGERVAQLLLSNLGYTVELTIAAVLLGIMGGIPLGVMAALNRNRALDAGFRVFSLLGYAIPDFYLGAVLLIVFSLSLGWFPISGAGDGFADRMHHLVLPALTLALLKVAFLGRLTRTALLEVLGRDFVRTARAKGARENRVIYRHALRNALLPLSTGLGLSILSTLSGSVAVELVFNRPGLGKLLITAITERDYPIVQAGVVVFAAAVVIVNLLMELVYVVIDPRIRVQ</sequence>
<evidence type="ECO:0000256" key="3">
    <source>
        <dbReference type="ARBA" id="ARBA00022475"/>
    </source>
</evidence>
<evidence type="ECO:0000256" key="7">
    <source>
        <dbReference type="RuleBase" id="RU363032"/>
    </source>
</evidence>
<evidence type="ECO:0000256" key="6">
    <source>
        <dbReference type="ARBA" id="ARBA00023136"/>
    </source>
</evidence>
<dbReference type="RefSeq" id="WP_090617523.1">
    <property type="nucleotide sequence ID" value="NZ_CP067124.1"/>
</dbReference>
<feature type="transmembrane region" description="Helical" evidence="7">
    <location>
        <begin position="12"/>
        <end position="30"/>
    </location>
</feature>
<dbReference type="GO" id="GO:0005886">
    <property type="term" value="C:plasma membrane"/>
    <property type="evidence" value="ECO:0007669"/>
    <property type="project" value="UniProtKB-SubCell"/>
</dbReference>
<evidence type="ECO:0000313" key="10">
    <source>
        <dbReference type="Proteomes" id="UP000199054"/>
    </source>
</evidence>
<feature type="transmembrane region" description="Helical" evidence="7">
    <location>
        <begin position="232"/>
        <end position="258"/>
    </location>
</feature>
<evidence type="ECO:0000313" key="9">
    <source>
        <dbReference type="EMBL" id="SEO29754.1"/>
    </source>
</evidence>
<dbReference type="STRING" id="34002.SAMN04489859_106211"/>
<dbReference type="AlphaFoldDB" id="A0A1H8NJH4"/>
<dbReference type="Pfam" id="PF19300">
    <property type="entry name" value="BPD_transp_1_N"/>
    <property type="match status" value="1"/>
</dbReference>
<dbReference type="EMBL" id="FODE01000062">
    <property type="protein sequence ID" value="SEO29754.1"/>
    <property type="molecule type" value="Genomic_DNA"/>
</dbReference>
<keyword evidence="6 7" id="KW-0472">Membrane</keyword>
<dbReference type="SUPFAM" id="SSF161098">
    <property type="entry name" value="MetI-like"/>
    <property type="match status" value="1"/>
</dbReference>
<keyword evidence="10" id="KW-1185">Reference proteome</keyword>
<keyword evidence="2 7" id="KW-0813">Transport</keyword>
<protein>
    <submittedName>
        <fullName evidence="9">Peptide/nickel transport system permease protein</fullName>
    </submittedName>
</protein>
<evidence type="ECO:0000256" key="2">
    <source>
        <dbReference type="ARBA" id="ARBA00022448"/>
    </source>
</evidence>
<evidence type="ECO:0000256" key="5">
    <source>
        <dbReference type="ARBA" id="ARBA00022989"/>
    </source>
</evidence>
<dbReference type="Proteomes" id="UP000199054">
    <property type="component" value="Unassembled WGS sequence"/>
</dbReference>
<dbReference type="InterPro" id="IPR035906">
    <property type="entry name" value="MetI-like_sf"/>
</dbReference>
<dbReference type="Gene3D" id="1.10.3720.10">
    <property type="entry name" value="MetI-like"/>
    <property type="match status" value="1"/>
</dbReference>
<accession>A0A1H8NJH4</accession>
<feature type="transmembrane region" description="Helical" evidence="7">
    <location>
        <begin position="101"/>
        <end position="122"/>
    </location>
</feature>
<keyword evidence="5 7" id="KW-1133">Transmembrane helix</keyword>